<dbReference type="InterPro" id="IPR023610">
    <property type="entry name" value="PInositol-4/5-P-5/4-kinase"/>
</dbReference>
<proteinExistence type="predicted"/>
<feature type="compositionally biased region" description="Basic and acidic residues" evidence="1">
    <location>
        <begin position="330"/>
        <end position="342"/>
    </location>
</feature>
<evidence type="ECO:0000313" key="4">
    <source>
        <dbReference type="Proteomes" id="UP000189580"/>
    </source>
</evidence>
<gene>
    <name evidence="3" type="ORF">AWJ20_4734</name>
</gene>
<protein>
    <recommendedName>
        <fullName evidence="2">PIPK domain-containing protein</fullName>
    </recommendedName>
</protein>
<accession>A0A161HKV8</accession>
<dbReference type="SUPFAM" id="SSF56104">
    <property type="entry name" value="SAICAR synthase-like"/>
    <property type="match status" value="1"/>
</dbReference>
<dbReference type="InterPro" id="IPR027484">
    <property type="entry name" value="PInositol-4-P-5-kinase_N"/>
</dbReference>
<dbReference type="GO" id="GO:0016308">
    <property type="term" value="F:1-phosphatidylinositol-4-phosphate 5-kinase activity"/>
    <property type="evidence" value="ECO:0007669"/>
    <property type="project" value="TreeGrafter"/>
</dbReference>
<evidence type="ECO:0000259" key="2">
    <source>
        <dbReference type="Pfam" id="PF01504"/>
    </source>
</evidence>
<dbReference type="Gene3D" id="3.30.800.10">
    <property type="entry name" value="Phosphatidylinositol Phosphate Kinase II Beta"/>
    <property type="match status" value="1"/>
</dbReference>
<feature type="domain" description="PIPK" evidence="2">
    <location>
        <begin position="490"/>
        <end position="540"/>
    </location>
</feature>
<dbReference type="PANTHER" id="PTHR23086">
    <property type="entry name" value="PHOSPHATIDYLINOSITOL-4-PHOSPHATE 5-KINASE"/>
    <property type="match status" value="1"/>
</dbReference>
<dbReference type="GO" id="GO:0005886">
    <property type="term" value="C:plasma membrane"/>
    <property type="evidence" value="ECO:0007669"/>
    <property type="project" value="TreeGrafter"/>
</dbReference>
<dbReference type="RefSeq" id="XP_018736264.1">
    <property type="nucleotide sequence ID" value="XM_018881824.1"/>
</dbReference>
<feature type="compositionally biased region" description="Basic and acidic residues" evidence="1">
    <location>
        <begin position="220"/>
        <end position="230"/>
    </location>
</feature>
<sequence>MSQQISQSVPFRYINAIILTPIRSIVNNLNPALQRLACYGLTVYIGLYYWAPELLESVVRSTVASDLFIRILLPLGLFAAEITCPTTAGVKSLRGGVGDNPGAYSGVASGAVSSGGAGDAGGAEHDDESKSSLNSAIYREYSANDNDFTGKKDENKKGHNDEDSVHAASSVVASRGINEGKESATSVGSIDYSGRNNQTSSSWVGKTIPEVDEEESFNINERDISERDIAEMSVNTSTSGFDVPGLPNPPAASGTTSAVSEPAKDKSPDADVPSDASPAGTVGAAAAAQSNDSVHSSNTTPESQTLPVEQSISLSSSQATKFSPSSDCPNSKDQKTTDDPTSRHHPLPSLISTSLISDDTKPQSPTQPPPSPPKFIFGNNPGDFTRTNVTEDDLSIMNNLSEGIEKSIESLYKVITPVDANHNDFTVQDYNFSQTWKIGAPKKLIWRDVKFKEYSPKVLKRIRQLNHIDDLAYSSSFEHILLTKTPAGYTYYSRDKQYIIKPFTNDEFRTLRASLPLYYQHLLAHPDSSAPRYCGLYKMGNTNFVASTNTRTSPPPASTLAQDARLPPVIWAHQGLQNQAEY</sequence>
<dbReference type="AlphaFoldDB" id="A0A161HKV8"/>
<feature type="compositionally biased region" description="Polar residues" evidence="1">
    <location>
        <begin position="183"/>
        <end position="204"/>
    </location>
</feature>
<reference evidence="3 4" key="1">
    <citation type="submission" date="2016-02" db="EMBL/GenBank/DDBJ databases">
        <title>Complete genome sequence and transcriptome regulation of the pentose utilising yeast Sugiyamaella lignohabitans.</title>
        <authorList>
            <person name="Bellasio M."/>
            <person name="Peymann A."/>
            <person name="Valli M."/>
            <person name="Sipitzky M."/>
            <person name="Graf A."/>
            <person name="Sauer M."/>
            <person name="Marx H."/>
            <person name="Mattanovich D."/>
        </authorList>
    </citation>
    <scope>NUCLEOTIDE SEQUENCE [LARGE SCALE GENOMIC DNA]</scope>
    <source>
        <strain evidence="3 4">CBS 10342</strain>
    </source>
</reference>
<dbReference type="Proteomes" id="UP000189580">
    <property type="component" value="Chromosome d"/>
</dbReference>
<dbReference type="GO" id="GO:0046854">
    <property type="term" value="P:phosphatidylinositol phosphate biosynthetic process"/>
    <property type="evidence" value="ECO:0007669"/>
    <property type="project" value="TreeGrafter"/>
</dbReference>
<feature type="region of interest" description="Disordered" evidence="1">
    <location>
        <begin position="144"/>
        <end position="380"/>
    </location>
</feature>
<dbReference type="KEGG" id="slb:AWJ20_4734"/>
<organism evidence="3 4">
    <name type="scientific">Sugiyamaella lignohabitans</name>
    <dbReference type="NCBI Taxonomy" id="796027"/>
    <lineage>
        <taxon>Eukaryota</taxon>
        <taxon>Fungi</taxon>
        <taxon>Dikarya</taxon>
        <taxon>Ascomycota</taxon>
        <taxon>Saccharomycotina</taxon>
        <taxon>Dipodascomycetes</taxon>
        <taxon>Dipodascales</taxon>
        <taxon>Trichomonascaceae</taxon>
        <taxon>Sugiyamaella</taxon>
    </lineage>
</organism>
<name>A0A161HKV8_9ASCO</name>
<feature type="compositionally biased region" description="Polar residues" evidence="1">
    <location>
        <begin position="289"/>
        <end position="329"/>
    </location>
</feature>
<keyword evidence="4" id="KW-1185">Reference proteome</keyword>
<dbReference type="EMBL" id="CP014502">
    <property type="protein sequence ID" value="ANB13787.1"/>
    <property type="molecule type" value="Genomic_DNA"/>
</dbReference>
<evidence type="ECO:0000256" key="1">
    <source>
        <dbReference type="SAM" id="MobiDB-lite"/>
    </source>
</evidence>
<dbReference type="Pfam" id="PF01504">
    <property type="entry name" value="PIP5K"/>
    <property type="match status" value="1"/>
</dbReference>
<feature type="compositionally biased region" description="Basic and acidic residues" evidence="1">
    <location>
        <begin position="148"/>
        <end position="165"/>
    </location>
</feature>
<dbReference type="GeneID" id="30036898"/>
<dbReference type="PANTHER" id="PTHR23086:SF8">
    <property type="entry name" value="PHOSPHATIDYLINOSITOL 5-PHOSPHATE 4-KINASE, ISOFORM A"/>
    <property type="match status" value="1"/>
</dbReference>
<dbReference type="InterPro" id="IPR002498">
    <property type="entry name" value="PInositol-4-P-4/5-kinase_core"/>
</dbReference>
<evidence type="ECO:0000313" key="3">
    <source>
        <dbReference type="EMBL" id="ANB13787.1"/>
    </source>
</evidence>
<feature type="compositionally biased region" description="Low complexity" evidence="1">
    <location>
        <begin position="347"/>
        <end position="357"/>
    </location>
</feature>